<dbReference type="EMBL" id="AVQG01000003">
    <property type="protein sequence ID" value="ERH60905.1"/>
    <property type="molecule type" value="Genomic_DNA"/>
</dbReference>
<organism evidence="1 2">
    <name type="scientific">Pseudomonas simiae</name>
    <dbReference type="NCBI Taxonomy" id="321846"/>
    <lineage>
        <taxon>Bacteria</taxon>
        <taxon>Pseudomonadati</taxon>
        <taxon>Pseudomonadota</taxon>
        <taxon>Gammaproteobacteria</taxon>
        <taxon>Pseudomonadales</taxon>
        <taxon>Pseudomonadaceae</taxon>
        <taxon>Pseudomonas</taxon>
    </lineage>
</organism>
<sequence length="104" mass="11392">MLLRCAFFINRLCLDVCRGPVVQFLPIEPDATPADWELADEGSDGLVEDCPAHAQITRSLFGSNEARDQLLSAHTFLLPPMLGSVLMMFMVKIYSACGGRVFSG</sequence>
<dbReference type="Proteomes" id="UP000016504">
    <property type="component" value="Unassembled WGS sequence"/>
</dbReference>
<evidence type="ECO:0000313" key="2">
    <source>
        <dbReference type="Proteomes" id="UP000016504"/>
    </source>
</evidence>
<reference evidence="1 2" key="1">
    <citation type="submission" date="2013-08" db="EMBL/GenBank/DDBJ databases">
        <title>Biodegradation of aromatic compounds in biofilm forming Pseudomonas isolated from sewage sludge.</title>
        <authorList>
            <person name="Qureshi A."/>
            <person name="Ghosh S."/>
            <person name="Khardenavis A.A."/>
            <person name="Kapley A."/>
            <person name="Purohit H.J."/>
        </authorList>
    </citation>
    <scope>NUCLEOTIDE SEQUENCE [LARGE SCALE GENOMIC DNA]</scope>
    <source>
        <strain evidence="1 2">EGD-AQ6</strain>
    </source>
</reference>
<dbReference type="AlphaFoldDB" id="U1T9R7"/>
<comment type="caution">
    <text evidence="1">The sequence shown here is derived from an EMBL/GenBank/DDBJ whole genome shotgun (WGS) entry which is preliminary data.</text>
</comment>
<accession>U1T9R7</accession>
<evidence type="ECO:0000313" key="1">
    <source>
        <dbReference type="EMBL" id="ERH60905.1"/>
    </source>
</evidence>
<proteinExistence type="predicted"/>
<protein>
    <submittedName>
        <fullName evidence="1">Uncharacterized protein</fullName>
    </submittedName>
</protein>
<name>U1T9R7_9PSED</name>
<gene>
    <name evidence="1" type="ORF">O204_17250</name>
</gene>